<organism evidence="1 2">
    <name type="scientific">Panagrolaimus sp. ES5</name>
    <dbReference type="NCBI Taxonomy" id="591445"/>
    <lineage>
        <taxon>Eukaryota</taxon>
        <taxon>Metazoa</taxon>
        <taxon>Ecdysozoa</taxon>
        <taxon>Nematoda</taxon>
        <taxon>Chromadorea</taxon>
        <taxon>Rhabditida</taxon>
        <taxon>Tylenchina</taxon>
        <taxon>Panagrolaimomorpha</taxon>
        <taxon>Panagrolaimoidea</taxon>
        <taxon>Panagrolaimidae</taxon>
        <taxon>Panagrolaimus</taxon>
    </lineage>
</organism>
<dbReference type="Proteomes" id="UP000887579">
    <property type="component" value="Unplaced"/>
</dbReference>
<sequence>MYDPLAFNPDQPNANFADGKTAQTPPKGTDPIGFTRFEYANTLEDYERAGREVKSPLVVNAENLEKGKALFTTYCSICHGVEGKGDGPITKDRSVTDSRGTRQLENFPPPPSYHRTDAASSSRGAGTFFVALQYVTQSAWSAGLVRIPQAMASVLPIASLVLLVIVGLGLTTHNLYHHWNADGITDPHSTNFDPIIAGKSAYLNVPFFLIRQVVFLGTYSIFAVIFAKLSYKEDLEGGLASYKKSFKLSAIFLVIFGFTTPIWSFDTVMSLEAHWFSTMFGWYNFAAMWVSGISCITIIVVVLKKAGYMNWVNENHLHDLGKLMFGFSIFWTYVWFAQFMLIWYSNIPEETVYFYKRWEPEYKPWFWLSIIINFVAPLLLLVDRDAKRKQNVMLFVAILLLAGHWLDYYIMIMPGTIAEHRGFGIIEIGTALGFL</sequence>
<name>A0AC34G4U5_9BILA</name>
<proteinExistence type="predicted"/>
<accession>A0AC34G4U5</accession>
<dbReference type="WBParaSite" id="ES5_v2.g24521.t1">
    <property type="protein sequence ID" value="ES5_v2.g24521.t1"/>
    <property type="gene ID" value="ES5_v2.g24521"/>
</dbReference>
<evidence type="ECO:0000313" key="1">
    <source>
        <dbReference type="Proteomes" id="UP000887579"/>
    </source>
</evidence>
<protein>
    <submittedName>
        <fullName evidence="2">Cytochrome c domain-containing protein</fullName>
    </submittedName>
</protein>
<evidence type="ECO:0000313" key="2">
    <source>
        <dbReference type="WBParaSite" id="ES5_v2.g24521.t1"/>
    </source>
</evidence>
<reference evidence="2" key="1">
    <citation type="submission" date="2022-11" db="UniProtKB">
        <authorList>
            <consortium name="WormBaseParasite"/>
        </authorList>
    </citation>
    <scope>IDENTIFICATION</scope>
</reference>